<reference evidence="2 3" key="1">
    <citation type="submission" date="2020-11" db="EMBL/GenBank/DDBJ databases">
        <title>Taxonomic evaluation of the Bacillus sporothermodurans group of bacteria based on whole genome sequences.</title>
        <authorList>
            <person name="Fiedler G."/>
            <person name="Herbstmann A.-D."/>
            <person name="Doll E."/>
            <person name="Wenning M."/>
            <person name="Brinks E."/>
            <person name="Kabisch J."/>
            <person name="Breitenwieser F."/>
            <person name="Lappann M."/>
            <person name="Boehnlein C."/>
            <person name="Franz C."/>
        </authorList>
    </citation>
    <scope>NUCLEOTIDE SEQUENCE [LARGE SCALE GENOMIC DNA]</scope>
    <source>
        <strain evidence="2 3">JCM 19841</strain>
    </source>
</reference>
<protein>
    <submittedName>
        <fullName evidence="2">Reverse transcriptase-like protein</fullName>
    </submittedName>
</protein>
<dbReference type="PANTHER" id="PTHR48475:SF1">
    <property type="entry name" value="RNASE H TYPE-1 DOMAIN-CONTAINING PROTEIN"/>
    <property type="match status" value="1"/>
</dbReference>
<dbReference type="Pfam" id="PF13456">
    <property type="entry name" value="RVT_3"/>
    <property type="match status" value="1"/>
</dbReference>
<dbReference type="Proteomes" id="UP000595691">
    <property type="component" value="Chromosome"/>
</dbReference>
<evidence type="ECO:0000259" key="1">
    <source>
        <dbReference type="PROSITE" id="PS50879"/>
    </source>
</evidence>
<sequence>MNYKIKWQYKGTNTESILLESEWASNSIIESLMNDFLKTGRTVDLSIVDEMGNEWTKKEFLKLKNTTEKEPQNIVIYFDGGFDLQTGLSGIGMVIYYDKDGKSYRLRANDQLSELESNNEAEYAALYNAVMLLEDLNVKFIPCTIRGDSHGLLKQLTGEWPCLEQNLNRWLDRIEEKINKLGLKPLYEPITRKQNKEADQLASQALKNTIVNSHIEL</sequence>
<dbReference type="InterPro" id="IPR012337">
    <property type="entry name" value="RNaseH-like_sf"/>
</dbReference>
<dbReference type="NCBIfam" id="NF005822">
    <property type="entry name" value="PRK07708.1"/>
    <property type="match status" value="1"/>
</dbReference>
<feature type="domain" description="RNase H type-1" evidence="1">
    <location>
        <begin position="70"/>
        <end position="207"/>
    </location>
</feature>
<keyword evidence="3" id="KW-1185">Reference proteome</keyword>
<dbReference type="InterPro" id="IPR002156">
    <property type="entry name" value="RNaseH_domain"/>
</dbReference>
<gene>
    <name evidence="2" type="ORF">I5776_09450</name>
</gene>
<dbReference type="InterPro" id="IPR036397">
    <property type="entry name" value="RNaseH_sf"/>
</dbReference>
<dbReference type="Gene3D" id="3.30.420.10">
    <property type="entry name" value="Ribonuclease H-like superfamily/Ribonuclease H"/>
    <property type="match status" value="1"/>
</dbReference>
<proteinExistence type="predicted"/>
<evidence type="ECO:0000313" key="2">
    <source>
        <dbReference type="EMBL" id="QQZ11085.1"/>
    </source>
</evidence>
<dbReference type="PROSITE" id="PS50879">
    <property type="entry name" value="RNASE_H_1"/>
    <property type="match status" value="1"/>
</dbReference>
<dbReference type="EMBL" id="CP065425">
    <property type="protein sequence ID" value="QQZ11085.1"/>
    <property type="molecule type" value="Genomic_DNA"/>
</dbReference>
<name>A0ABX7E6X0_9BACI</name>
<dbReference type="CDD" id="cd09279">
    <property type="entry name" value="RNase_HI_like"/>
    <property type="match status" value="1"/>
</dbReference>
<evidence type="ECO:0000313" key="3">
    <source>
        <dbReference type="Proteomes" id="UP000595691"/>
    </source>
</evidence>
<dbReference type="RefSeq" id="WP_202780360.1">
    <property type="nucleotide sequence ID" value="NZ_CP065425.1"/>
</dbReference>
<dbReference type="PANTHER" id="PTHR48475">
    <property type="entry name" value="RIBONUCLEASE H"/>
    <property type="match status" value="1"/>
</dbReference>
<organism evidence="2 3">
    <name type="scientific">Heyndrickxia vini</name>
    <dbReference type="NCBI Taxonomy" id="1476025"/>
    <lineage>
        <taxon>Bacteria</taxon>
        <taxon>Bacillati</taxon>
        <taxon>Bacillota</taxon>
        <taxon>Bacilli</taxon>
        <taxon>Bacillales</taxon>
        <taxon>Bacillaceae</taxon>
        <taxon>Heyndrickxia</taxon>
    </lineage>
</organism>
<dbReference type="SUPFAM" id="SSF53098">
    <property type="entry name" value="Ribonuclease H-like"/>
    <property type="match status" value="1"/>
</dbReference>
<accession>A0ABX7E6X0</accession>